<dbReference type="PROSITE" id="PS01082">
    <property type="entry name" value="RIBOSOMAL_L7AE"/>
    <property type="match status" value="1"/>
</dbReference>
<keyword evidence="2 4" id="KW-0689">Ribosomal protein</keyword>
<feature type="chain" id="PRO_5047339706" description="60S ribosomal protein L7a" evidence="6">
    <location>
        <begin position="22"/>
        <end position="346"/>
    </location>
</feature>
<dbReference type="InterPro" id="IPR029064">
    <property type="entry name" value="Ribosomal_eL30-like_sf"/>
</dbReference>
<evidence type="ECO:0000313" key="9">
    <source>
        <dbReference type="Proteomes" id="UP001444071"/>
    </source>
</evidence>
<dbReference type="InterPro" id="IPR001921">
    <property type="entry name" value="Ribosomal_eL8_euk"/>
</dbReference>
<dbReference type="PRINTS" id="PR00882">
    <property type="entry name" value="RIBOSOMALL7A"/>
</dbReference>
<dbReference type="EMBL" id="JAHRIM010001420">
    <property type="protein sequence ID" value="MEQ2258787.1"/>
    <property type="molecule type" value="Genomic_DNA"/>
</dbReference>
<evidence type="ECO:0000256" key="1">
    <source>
        <dbReference type="ARBA" id="ARBA00007337"/>
    </source>
</evidence>
<dbReference type="PRINTS" id="PR00881">
    <property type="entry name" value="L7ARS6FAMILY"/>
</dbReference>
<keyword evidence="9" id="KW-1185">Reference proteome</keyword>
<proteinExistence type="inferred from homology"/>
<feature type="domain" description="Ribosomal protein eL8/eL30/eS12/Gadd45" evidence="7">
    <location>
        <begin position="145"/>
        <end position="226"/>
    </location>
</feature>
<feature type="non-terminal residue" evidence="8">
    <location>
        <position position="1"/>
    </location>
</feature>
<accession>A0ABV0VRA3</accession>
<dbReference type="PANTHER" id="PTHR23105">
    <property type="entry name" value="RIBOSOMAL PROTEIN L7AE FAMILY MEMBER"/>
    <property type="match status" value="1"/>
</dbReference>
<comment type="caution">
    <text evidence="8">The sequence shown here is derived from an EMBL/GenBank/DDBJ whole genome shotgun (WGS) entry which is preliminary data.</text>
</comment>
<reference evidence="8 9" key="1">
    <citation type="submission" date="2021-06" db="EMBL/GenBank/DDBJ databases">
        <authorList>
            <person name="Palmer J.M."/>
        </authorList>
    </citation>
    <scope>NUCLEOTIDE SEQUENCE [LARGE SCALE GENOMIC DNA]</scope>
    <source>
        <strain evidence="8 9">XR_2019</strain>
        <tissue evidence="8">Muscle</tissue>
    </source>
</reference>
<comment type="function">
    <text evidence="4">Component of the ribosome.</text>
</comment>
<dbReference type="Proteomes" id="UP001444071">
    <property type="component" value="Unassembled WGS sequence"/>
</dbReference>
<evidence type="ECO:0000256" key="2">
    <source>
        <dbReference type="ARBA" id="ARBA00022980"/>
    </source>
</evidence>
<comment type="similarity">
    <text evidence="1 4">Belongs to the eukaryotic ribosomal protein eL8 family.</text>
</comment>
<keyword evidence="3 4" id="KW-0687">Ribonucleoprotein</keyword>
<dbReference type="SUPFAM" id="SSF55315">
    <property type="entry name" value="L30e-like"/>
    <property type="match status" value="1"/>
</dbReference>
<organism evidence="8 9">
    <name type="scientific">Xenotaenia resolanae</name>
    <dbReference type="NCBI Taxonomy" id="208358"/>
    <lineage>
        <taxon>Eukaryota</taxon>
        <taxon>Metazoa</taxon>
        <taxon>Chordata</taxon>
        <taxon>Craniata</taxon>
        <taxon>Vertebrata</taxon>
        <taxon>Euteleostomi</taxon>
        <taxon>Actinopterygii</taxon>
        <taxon>Neopterygii</taxon>
        <taxon>Teleostei</taxon>
        <taxon>Neoteleostei</taxon>
        <taxon>Acanthomorphata</taxon>
        <taxon>Ovalentaria</taxon>
        <taxon>Atherinomorphae</taxon>
        <taxon>Cyprinodontiformes</taxon>
        <taxon>Goodeidae</taxon>
        <taxon>Xenotaenia</taxon>
    </lineage>
</organism>
<gene>
    <name evidence="8" type="primary">RPL7A</name>
    <name evidence="8" type="ORF">XENORESO_002415</name>
</gene>
<keyword evidence="6" id="KW-0732">Signal</keyword>
<evidence type="ECO:0000256" key="5">
    <source>
        <dbReference type="SAM" id="MobiDB-lite"/>
    </source>
</evidence>
<evidence type="ECO:0000256" key="3">
    <source>
        <dbReference type="ARBA" id="ARBA00023274"/>
    </source>
</evidence>
<dbReference type="Gene3D" id="3.30.1330.30">
    <property type="match status" value="1"/>
</dbReference>
<evidence type="ECO:0000256" key="6">
    <source>
        <dbReference type="SAM" id="SignalP"/>
    </source>
</evidence>
<evidence type="ECO:0000313" key="8">
    <source>
        <dbReference type="EMBL" id="MEQ2258787.1"/>
    </source>
</evidence>
<dbReference type="InterPro" id="IPR018492">
    <property type="entry name" value="Ribosomal_eL8/Nhp2"/>
</dbReference>
<dbReference type="InterPro" id="IPR050257">
    <property type="entry name" value="eL8/uL1-like"/>
</dbReference>
<name>A0ABV0VRA3_9TELE</name>
<dbReference type="Pfam" id="PF01248">
    <property type="entry name" value="Ribosomal_L7Ae"/>
    <property type="match status" value="1"/>
</dbReference>
<dbReference type="InterPro" id="IPR004038">
    <property type="entry name" value="Ribosomal_eL8/eL30/eS12/Gad45"/>
</dbReference>
<sequence length="346" mass="39396">LIILMFFILFFPIFQPKGKKAKGKKVAPAPSVAKKHEAKKVVNPLFEKRPKNFGIGQDIQPKRDLTRFVKWPRYVRLQRQRSILYKRLKVPPAINQFTQALDRQTATQLFKLAHKYRPETKQEKRKRLLARAEQKAAGKGDTPTKRPPVVRAGVNTVTSLVENKKAQLVVIAHDVDPIELVVFLPALCRKMGVPYCIVKGKARLGRLVHRKTCTSFAFTQVNPEDKGALAKLVEAIKTNYNDRYEEVCFNLCYDVLHVFISQCDPGLSPDWSPWNRALLPHSAEVLTEVSIDEDGNSSSDARHGLQVTVIPAVSLFVVVRYKRFTCFCQPDDPQHFHLILHLQDVS</sequence>
<feature type="signal peptide" evidence="6">
    <location>
        <begin position="1"/>
        <end position="21"/>
    </location>
</feature>
<protein>
    <recommendedName>
        <fullName evidence="4">60S ribosomal protein L7a</fullName>
    </recommendedName>
</protein>
<feature type="compositionally biased region" description="Basic and acidic residues" evidence="5">
    <location>
        <begin position="130"/>
        <end position="144"/>
    </location>
</feature>
<dbReference type="GO" id="GO:0005840">
    <property type="term" value="C:ribosome"/>
    <property type="evidence" value="ECO:0007669"/>
    <property type="project" value="UniProtKB-KW"/>
</dbReference>
<dbReference type="InterPro" id="IPR004037">
    <property type="entry name" value="Ribosomal_eL8-like_CS"/>
</dbReference>
<evidence type="ECO:0000256" key="4">
    <source>
        <dbReference type="RuleBase" id="RU367042"/>
    </source>
</evidence>
<feature type="region of interest" description="Disordered" evidence="5">
    <location>
        <begin position="120"/>
        <end position="149"/>
    </location>
</feature>
<evidence type="ECO:0000259" key="7">
    <source>
        <dbReference type="Pfam" id="PF01248"/>
    </source>
</evidence>